<accession>A0A2V3WB73</accession>
<sequence length="192" mass="22288">MFVMPGQNEDQAKRLREQFEEIEQDDHVTDREPGDIDVLALPPRSHVHEEKQAKVRFKVSYALVRLLAILFILIVVLVLTYNYWGSYFLINGKDPIIRANDRSEEVLIDADHHQLSQEVTKTFYDGNDGTGKTLTGRFYLTQGDETLVQIIDRFYPNMYQLQDVQEINEIAVSDMILEKNVRLFLPDVEATK</sequence>
<proteinExistence type="predicted"/>
<keyword evidence="1" id="KW-0812">Transmembrane</keyword>
<keyword evidence="1" id="KW-1133">Transmembrane helix</keyword>
<dbReference type="EMBL" id="QJJR01000004">
    <property type="protein sequence ID" value="PXW91713.1"/>
    <property type="molecule type" value="Genomic_DNA"/>
</dbReference>
<dbReference type="Proteomes" id="UP000247922">
    <property type="component" value="Unassembled WGS sequence"/>
</dbReference>
<organism evidence="2 3">
    <name type="scientific">Streptohalobacillus salinus</name>
    <dbReference type="NCBI Taxonomy" id="621096"/>
    <lineage>
        <taxon>Bacteria</taxon>
        <taxon>Bacillati</taxon>
        <taxon>Bacillota</taxon>
        <taxon>Bacilli</taxon>
        <taxon>Bacillales</taxon>
        <taxon>Bacillaceae</taxon>
        <taxon>Streptohalobacillus</taxon>
    </lineage>
</organism>
<comment type="caution">
    <text evidence="2">The sequence shown here is derived from an EMBL/GenBank/DDBJ whole genome shotgun (WGS) entry which is preliminary data.</text>
</comment>
<evidence type="ECO:0000313" key="2">
    <source>
        <dbReference type="EMBL" id="PXW91713.1"/>
    </source>
</evidence>
<keyword evidence="3" id="KW-1185">Reference proteome</keyword>
<reference evidence="2 3" key="1">
    <citation type="submission" date="2018-05" db="EMBL/GenBank/DDBJ databases">
        <title>Genomic Encyclopedia of Type Strains, Phase IV (KMG-IV): sequencing the most valuable type-strain genomes for metagenomic binning, comparative biology and taxonomic classification.</title>
        <authorList>
            <person name="Goeker M."/>
        </authorList>
    </citation>
    <scope>NUCLEOTIDE SEQUENCE [LARGE SCALE GENOMIC DNA]</scope>
    <source>
        <strain evidence="2 3">DSM 22440</strain>
    </source>
</reference>
<feature type="transmembrane region" description="Helical" evidence="1">
    <location>
        <begin position="62"/>
        <end position="84"/>
    </location>
</feature>
<gene>
    <name evidence="2" type="ORF">DES38_104146</name>
</gene>
<evidence type="ECO:0008006" key="4">
    <source>
        <dbReference type="Google" id="ProtNLM"/>
    </source>
</evidence>
<evidence type="ECO:0000313" key="3">
    <source>
        <dbReference type="Proteomes" id="UP000247922"/>
    </source>
</evidence>
<name>A0A2V3WB73_9BACI</name>
<keyword evidence="1" id="KW-0472">Membrane</keyword>
<protein>
    <recommendedName>
        <fullName evidence="4">LysM domain-containing protein</fullName>
    </recommendedName>
</protein>
<dbReference type="AlphaFoldDB" id="A0A2V3WB73"/>
<evidence type="ECO:0000256" key="1">
    <source>
        <dbReference type="SAM" id="Phobius"/>
    </source>
</evidence>